<organism evidence="1 2">
    <name type="scientific">Gymnopus androsaceus JB14</name>
    <dbReference type="NCBI Taxonomy" id="1447944"/>
    <lineage>
        <taxon>Eukaryota</taxon>
        <taxon>Fungi</taxon>
        <taxon>Dikarya</taxon>
        <taxon>Basidiomycota</taxon>
        <taxon>Agaricomycotina</taxon>
        <taxon>Agaricomycetes</taxon>
        <taxon>Agaricomycetidae</taxon>
        <taxon>Agaricales</taxon>
        <taxon>Marasmiineae</taxon>
        <taxon>Omphalotaceae</taxon>
        <taxon>Gymnopus</taxon>
    </lineage>
</organism>
<reference evidence="1" key="1">
    <citation type="journal article" date="2019" name="Environ. Microbiol.">
        <title>Fungal ecological strategies reflected in gene transcription - a case study of two litter decomposers.</title>
        <authorList>
            <person name="Barbi F."/>
            <person name="Kohler A."/>
            <person name="Barry K."/>
            <person name="Baskaran P."/>
            <person name="Daum C."/>
            <person name="Fauchery L."/>
            <person name="Ihrmark K."/>
            <person name="Kuo A."/>
            <person name="LaButti K."/>
            <person name="Lipzen A."/>
            <person name="Morin E."/>
            <person name="Grigoriev I.V."/>
            <person name="Henrissat B."/>
            <person name="Lindahl B."/>
            <person name="Martin F."/>
        </authorList>
    </citation>
    <scope>NUCLEOTIDE SEQUENCE</scope>
    <source>
        <strain evidence="1">JB14</strain>
    </source>
</reference>
<evidence type="ECO:0000313" key="2">
    <source>
        <dbReference type="Proteomes" id="UP000799118"/>
    </source>
</evidence>
<sequence>MTLPQELIIDELRYSFPKLKACNLVCRAWLPRCRLNLLRDIQIGPRRICGIEKGQTRDSFNKFQVSFARTFQLPENTSCVRGIFFESCVRDVAGRSPELHIVPPSPKGKMVINPLLSSIQLSFQQLRHLHIQWKSLTMLHDPQNIPDVLDISVFEQLRDRTEHLEYLVVVKYWEFHANRDILRSIAVHAPS</sequence>
<gene>
    <name evidence="1" type="ORF">BT96DRAFT_1000469</name>
</gene>
<dbReference type="OrthoDB" id="2788229at2759"/>
<proteinExistence type="predicted"/>
<dbReference type="Proteomes" id="UP000799118">
    <property type="component" value="Unassembled WGS sequence"/>
</dbReference>
<evidence type="ECO:0000313" key="1">
    <source>
        <dbReference type="EMBL" id="KAE9392294.1"/>
    </source>
</evidence>
<dbReference type="EMBL" id="ML769599">
    <property type="protein sequence ID" value="KAE9392294.1"/>
    <property type="molecule type" value="Genomic_DNA"/>
</dbReference>
<protein>
    <submittedName>
        <fullName evidence="1">Uncharacterized protein</fullName>
    </submittedName>
</protein>
<keyword evidence="2" id="KW-1185">Reference proteome</keyword>
<dbReference type="AlphaFoldDB" id="A0A6A4H4J1"/>
<accession>A0A6A4H4J1</accession>
<name>A0A6A4H4J1_9AGAR</name>